<evidence type="ECO:0000313" key="7">
    <source>
        <dbReference type="EMBL" id="KAH0567929.1"/>
    </source>
</evidence>
<evidence type="ECO:0000256" key="3">
    <source>
        <dbReference type="ARBA" id="ARBA00006678"/>
    </source>
</evidence>
<reference evidence="6 8" key="1">
    <citation type="journal article" date="2021" name="J. Hered.">
        <title>A chromosome-level genome assembly of the parasitoid wasp, Cotesia glomerata (Hymenoptera: Braconidae).</title>
        <authorList>
            <person name="Pinto B.J."/>
            <person name="Weis J.J."/>
            <person name="Gamble T."/>
            <person name="Ode P.J."/>
            <person name="Paul R."/>
            <person name="Zaspel J.M."/>
        </authorList>
    </citation>
    <scope>NUCLEOTIDE SEQUENCE [LARGE SCALE GENOMIC DNA]</scope>
    <source>
        <strain evidence="6">CgM1</strain>
    </source>
</reference>
<proteinExistence type="inferred from homology"/>
<evidence type="ECO:0000256" key="4">
    <source>
        <dbReference type="ARBA" id="ARBA00022490"/>
    </source>
</evidence>
<dbReference type="GO" id="GO:0000467">
    <property type="term" value="P:exonucleolytic trimming to generate mature 3'-end of 5.8S rRNA from tricistronic rRNA transcript (SSU-rRNA, 5.8S rRNA, LSU-rRNA)"/>
    <property type="evidence" value="ECO:0007669"/>
    <property type="project" value="TreeGrafter"/>
</dbReference>
<dbReference type="PANTHER" id="PTHR11097">
    <property type="entry name" value="EXOSOME COMPLEX EXONUCLEASE RIBOSOMAL RNA PROCESSING PROTEIN"/>
    <property type="match status" value="1"/>
</dbReference>
<evidence type="ECO:0000313" key="8">
    <source>
        <dbReference type="Proteomes" id="UP000826195"/>
    </source>
</evidence>
<dbReference type="GO" id="GO:0071028">
    <property type="term" value="P:nuclear mRNA surveillance"/>
    <property type="evidence" value="ECO:0007669"/>
    <property type="project" value="TreeGrafter"/>
</dbReference>
<accession>A0AAV7J104</accession>
<evidence type="ECO:0000256" key="2">
    <source>
        <dbReference type="ARBA" id="ARBA00004496"/>
    </source>
</evidence>
<evidence type="ECO:0000259" key="5">
    <source>
        <dbReference type="Pfam" id="PF01138"/>
    </source>
</evidence>
<organism evidence="6 8">
    <name type="scientific">Cotesia glomerata</name>
    <name type="common">Lepidopteran parasitic wasp</name>
    <name type="synonym">Apanteles glomeratus</name>
    <dbReference type="NCBI Taxonomy" id="32391"/>
    <lineage>
        <taxon>Eukaryota</taxon>
        <taxon>Metazoa</taxon>
        <taxon>Ecdysozoa</taxon>
        <taxon>Arthropoda</taxon>
        <taxon>Hexapoda</taxon>
        <taxon>Insecta</taxon>
        <taxon>Pterygota</taxon>
        <taxon>Neoptera</taxon>
        <taxon>Endopterygota</taxon>
        <taxon>Hymenoptera</taxon>
        <taxon>Apocrita</taxon>
        <taxon>Ichneumonoidea</taxon>
        <taxon>Braconidae</taxon>
        <taxon>Microgastrinae</taxon>
        <taxon>Cotesia</taxon>
    </lineage>
</organism>
<dbReference type="GO" id="GO:0034476">
    <property type="term" value="P:U5 snRNA 3'-end processing"/>
    <property type="evidence" value="ECO:0007669"/>
    <property type="project" value="TreeGrafter"/>
</dbReference>
<dbReference type="GO" id="GO:0034475">
    <property type="term" value="P:U4 snRNA 3'-end processing"/>
    <property type="evidence" value="ECO:0007669"/>
    <property type="project" value="TreeGrafter"/>
</dbReference>
<dbReference type="InterPro" id="IPR020568">
    <property type="entry name" value="Ribosomal_Su5_D2-typ_SF"/>
</dbReference>
<dbReference type="GO" id="GO:0016075">
    <property type="term" value="P:rRNA catabolic process"/>
    <property type="evidence" value="ECO:0007669"/>
    <property type="project" value="TreeGrafter"/>
</dbReference>
<dbReference type="Pfam" id="PF01138">
    <property type="entry name" value="RNase_PH"/>
    <property type="match status" value="1"/>
</dbReference>
<dbReference type="EMBL" id="JAHXZJ010000002">
    <property type="protein sequence ID" value="KAH0563544.1"/>
    <property type="molecule type" value="Genomic_DNA"/>
</dbReference>
<evidence type="ECO:0000256" key="1">
    <source>
        <dbReference type="ARBA" id="ARBA00004123"/>
    </source>
</evidence>
<dbReference type="PANTHER" id="PTHR11097:SF14">
    <property type="entry name" value="EXOSOME COMPLEX COMPONENT RRP45"/>
    <property type="match status" value="1"/>
</dbReference>
<dbReference type="GO" id="GO:0034473">
    <property type="term" value="P:U1 snRNA 3'-end processing"/>
    <property type="evidence" value="ECO:0007669"/>
    <property type="project" value="TreeGrafter"/>
</dbReference>
<name>A0AAV7J104_COTGL</name>
<dbReference type="AlphaFoldDB" id="A0AAV7J104"/>
<protein>
    <recommendedName>
        <fullName evidence="5">Exoribonuclease phosphorolytic domain-containing protein</fullName>
    </recommendedName>
</protein>
<dbReference type="EMBL" id="JAHXZJ010000001">
    <property type="protein sequence ID" value="KAH0567929.1"/>
    <property type="molecule type" value="Genomic_DNA"/>
</dbReference>
<dbReference type="SUPFAM" id="SSF54211">
    <property type="entry name" value="Ribosomal protein S5 domain 2-like"/>
    <property type="match status" value="1"/>
</dbReference>
<dbReference type="GO" id="GO:0071035">
    <property type="term" value="P:nuclear polyadenylation-dependent rRNA catabolic process"/>
    <property type="evidence" value="ECO:0007669"/>
    <property type="project" value="TreeGrafter"/>
</dbReference>
<dbReference type="Gene3D" id="3.30.230.70">
    <property type="entry name" value="GHMP Kinase, N-terminal domain"/>
    <property type="match status" value="1"/>
</dbReference>
<comment type="similarity">
    <text evidence="3">Belongs to the RNase PH family.</text>
</comment>
<dbReference type="GO" id="GO:0035925">
    <property type="term" value="F:mRNA 3'-UTR AU-rich region binding"/>
    <property type="evidence" value="ECO:0007669"/>
    <property type="project" value="TreeGrafter"/>
</dbReference>
<dbReference type="GO" id="GO:0071038">
    <property type="term" value="P:TRAMP-dependent tRNA surveillance pathway"/>
    <property type="evidence" value="ECO:0007669"/>
    <property type="project" value="TreeGrafter"/>
</dbReference>
<gene>
    <name evidence="6" type="ORF">KQX54_000897</name>
    <name evidence="7" type="ORF">KQX54_016258</name>
</gene>
<dbReference type="GO" id="GO:0000176">
    <property type="term" value="C:nuclear exosome (RNase complex)"/>
    <property type="evidence" value="ECO:0007669"/>
    <property type="project" value="TreeGrafter"/>
</dbReference>
<dbReference type="Proteomes" id="UP000826195">
    <property type="component" value="Unassembled WGS sequence"/>
</dbReference>
<dbReference type="GO" id="GO:0000177">
    <property type="term" value="C:cytoplasmic exosome (RNase complex)"/>
    <property type="evidence" value="ECO:0007669"/>
    <property type="project" value="TreeGrafter"/>
</dbReference>
<comment type="caution">
    <text evidence="6">The sequence shown here is derived from an EMBL/GenBank/DDBJ whole genome shotgun (WGS) entry which is preliminary data.</text>
</comment>
<keyword evidence="4" id="KW-0963">Cytoplasm</keyword>
<sequence>MRVKIYQCCPRGKYLAAAHFEVGRQSEVGVALTRQLERCFKDSRCLDKEYLFIVADKKVWNVRVDMNVINHDGSLVDCASIVTLVALSHF</sequence>
<feature type="domain" description="Exoribonuclease phosphorolytic" evidence="5">
    <location>
        <begin position="14"/>
        <end position="90"/>
    </location>
</feature>
<evidence type="ECO:0000313" key="6">
    <source>
        <dbReference type="EMBL" id="KAH0563544.1"/>
    </source>
</evidence>
<dbReference type="InterPro" id="IPR050590">
    <property type="entry name" value="Exosome_comp_Rrp42_subfam"/>
</dbReference>
<keyword evidence="8" id="KW-1185">Reference proteome</keyword>
<comment type="subcellular location">
    <subcellularLocation>
        <location evidence="2">Cytoplasm</location>
    </subcellularLocation>
    <subcellularLocation>
        <location evidence="1">Nucleus</location>
    </subcellularLocation>
</comment>
<dbReference type="InterPro" id="IPR027408">
    <property type="entry name" value="PNPase/RNase_PH_dom_sf"/>
</dbReference>
<dbReference type="InterPro" id="IPR001247">
    <property type="entry name" value="ExoRNase_PH_dom1"/>
</dbReference>